<gene>
    <name evidence="2" type="ORF">DFR64_3047</name>
</gene>
<accession>A0A347ZPQ6</accession>
<proteinExistence type="predicted"/>
<keyword evidence="1" id="KW-1133">Transmembrane helix</keyword>
<dbReference type="Proteomes" id="UP000256388">
    <property type="component" value="Unassembled WGS sequence"/>
</dbReference>
<keyword evidence="3" id="KW-1185">Reference proteome</keyword>
<evidence type="ECO:0000256" key="1">
    <source>
        <dbReference type="SAM" id="Phobius"/>
    </source>
</evidence>
<keyword evidence="1" id="KW-0472">Membrane</keyword>
<keyword evidence="1" id="KW-0812">Transmembrane</keyword>
<dbReference type="EMBL" id="QUMS01000006">
    <property type="protein sequence ID" value="REG04698.1"/>
    <property type="molecule type" value="Genomic_DNA"/>
</dbReference>
<evidence type="ECO:0000313" key="2">
    <source>
        <dbReference type="EMBL" id="REG04698.1"/>
    </source>
</evidence>
<sequence>MSKVISTIMTILLILGILGIVLGISTGLYRNDRLAKLQATAGADQDIPGQDLQEYESGGNANAITEMLLNGNLPTILLGTGTCLSLISIGFFLLLFRKKIS</sequence>
<dbReference type="AlphaFoldDB" id="A0A347ZPQ6"/>
<reference evidence="2 3" key="1">
    <citation type="submission" date="2018-08" db="EMBL/GenBank/DDBJ databases">
        <title>Genomic Encyclopedia of Type Strains, Phase IV (KMG-IV): sequencing the most valuable type-strain genomes for metagenomic binning, comparative biology and taxonomic classification.</title>
        <authorList>
            <person name="Goeker M."/>
        </authorList>
    </citation>
    <scope>NUCLEOTIDE SEQUENCE [LARGE SCALE GENOMIC DNA]</scope>
    <source>
        <strain evidence="2 3">DSM 23923</strain>
    </source>
</reference>
<feature type="transmembrane region" description="Helical" evidence="1">
    <location>
        <begin position="76"/>
        <end position="96"/>
    </location>
</feature>
<comment type="caution">
    <text evidence="2">The sequence shown here is derived from an EMBL/GenBank/DDBJ whole genome shotgun (WGS) entry which is preliminary data.</text>
</comment>
<feature type="transmembrane region" description="Helical" evidence="1">
    <location>
        <begin position="7"/>
        <end position="29"/>
    </location>
</feature>
<name>A0A347ZPQ6_9CHLR</name>
<dbReference type="RefSeq" id="WP_116226293.1">
    <property type="nucleotide sequence ID" value="NZ_AP018437.1"/>
</dbReference>
<protein>
    <submittedName>
        <fullName evidence="2">Uncharacterized protein</fullName>
    </submittedName>
</protein>
<organism evidence="2 3">
    <name type="scientific">Pelolinea submarina</name>
    <dbReference type="NCBI Taxonomy" id="913107"/>
    <lineage>
        <taxon>Bacteria</taxon>
        <taxon>Bacillati</taxon>
        <taxon>Chloroflexota</taxon>
        <taxon>Anaerolineae</taxon>
        <taxon>Anaerolineales</taxon>
        <taxon>Anaerolineaceae</taxon>
        <taxon>Pelolinea</taxon>
    </lineage>
</organism>
<evidence type="ECO:0000313" key="3">
    <source>
        <dbReference type="Proteomes" id="UP000256388"/>
    </source>
</evidence>